<proteinExistence type="predicted"/>
<reference evidence="1 2" key="1">
    <citation type="submission" date="2008-06" db="EMBL/GenBank/DDBJ databases">
        <title>Complete sequence of Pelodictyon phaeoclathratiforme BU-1.</title>
        <authorList>
            <consortium name="US DOE Joint Genome Institute"/>
            <person name="Lucas S."/>
            <person name="Copeland A."/>
            <person name="Lapidus A."/>
            <person name="Glavina del Rio T."/>
            <person name="Dalin E."/>
            <person name="Tice H."/>
            <person name="Bruce D."/>
            <person name="Goodwin L."/>
            <person name="Pitluck S."/>
            <person name="Schmutz J."/>
            <person name="Larimer F."/>
            <person name="Land M."/>
            <person name="Hauser L."/>
            <person name="Kyrpides N."/>
            <person name="Mikhailova N."/>
            <person name="Liu Z."/>
            <person name="Li T."/>
            <person name="Zhao F."/>
            <person name="Overmann J."/>
            <person name="Bryant D.A."/>
            <person name="Richardson P."/>
        </authorList>
    </citation>
    <scope>NUCLEOTIDE SEQUENCE [LARGE SCALE GENOMIC DNA]</scope>
    <source>
        <strain evidence="2">DSM 5477 / BU-1</strain>
    </source>
</reference>
<gene>
    <name evidence="1" type="ordered locus">Ppha_1286</name>
</gene>
<organism evidence="1 2">
    <name type="scientific">Pelodictyon phaeoclathratiforme (strain DSM 5477 / BU-1)</name>
    <dbReference type="NCBI Taxonomy" id="324925"/>
    <lineage>
        <taxon>Bacteria</taxon>
        <taxon>Pseudomonadati</taxon>
        <taxon>Chlorobiota</taxon>
        <taxon>Chlorobiia</taxon>
        <taxon>Chlorobiales</taxon>
        <taxon>Chlorobiaceae</taxon>
        <taxon>Chlorobium/Pelodictyon group</taxon>
        <taxon>Pelodictyon</taxon>
    </lineage>
</organism>
<evidence type="ECO:0000313" key="1">
    <source>
        <dbReference type="EMBL" id="ACF43551.1"/>
    </source>
</evidence>
<dbReference type="Pfam" id="PF14352">
    <property type="entry name" value="DUF4402"/>
    <property type="match status" value="1"/>
</dbReference>
<dbReference type="KEGG" id="pph:Ppha_1286"/>
<protein>
    <submittedName>
        <fullName evidence="1">YapH protein</fullName>
    </submittedName>
</protein>
<dbReference type="AlphaFoldDB" id="B4SH84"/>
<name>B4SH84_PELPB</name>
<keyword evidence="2" id="KW-1185">Reference proteome</keyword>
<dbReference type="Proteomes" id="UP000002724">
    <property type="component" value="Chromosome"/>
</dbReference>
<evidence type="ECO:0000313" key="2">
    <source>
        <dbReference type="Proteomes" id="UP000002724"/>
    </source>
</evidence>
<dbReference type="EMBL" id="CP001110">
    <property type="protein sequence ID" value="ACF43551.1"/>
    <property type="molecule type" value="Genomic_DNA"/>
</dbReference>
<dbReference type="STRING" id="324925.Ppha_1286"/>
<accession>B4SH84</accession>
<dbReference type="InterPro" id="IPR025514">
    <property type="entry name" value="DUF4402"/>
</dbReference>
<dbReference type="HOGENOM" id="CLU_124984_1_0_10"/>
<sequence length="168" mass="16283">MATLLAFGSEAQAASVSATATATVRGAISISNIGNGGSATPSNLAFGTITPSSTEGGTVTISTDGVRSAGGGVTLVSSTVGAARFRVAGDTGLACTISLPANGIVTITKGGGINMSINDFTSSLTGSSLTISDSPSSNEFTVGGTLSLIANQPSGDYSGTFTVTANYN</sequence>